<feature type="chain" id="PRO_5004577620" description="Heavy metal-binding domain-containing protein" evidence="1">
    <location>
        <begin position="19"/>
        <end position="128"/>
    </location>
</feature>
<evidence type="ECO:0008006" key="4">
    <source>
        <dbReference type="Google" id="ProtNLM"/>
    </source>
</evidence>
<feature type="signal peptide" evidence="1">
    <location>
        <begin position="1"/>
        <end position="18"/>
    </location>
</feature>
<comment type="caution">
    <text evidence="2">The sequence shown here is derived from an EMBL/GenBank/DDBJ whole genome shotgun (WGS) entry which is preliminary data.</text>
</comment>
<gene>
    <name evidence="2" type="ORF">M529_20095</name>
</gene>
<dbReference type="AlphaFoldDB" id="T0IX68"/>
<dbReference type="PATRIC" id="fig|1346791.3.peg.3881"/>
<protein>
    <recommendedName>
        <fullName evidence="4">Heavy metal-binding domain-containing protein</fullName>
    </recommendedName>
</protein>
<dbReference type="Gene3D" id="3.30.110.70">
    <property type="entry name" value="Hypothetical protein apc22750. Chain B"/>
    <property type="match status" value="1"/>
</dbReference>
<dbReference type="RefSeq" id="WP_021319611.1">
    <property type="nucleotide sequence ID" value="NZ_AUWY01000121.1"/>
</dbReference>
<evidence type="ECO:0000313" key="2">
    <source>
        <dbReference type="EMBL" id="EQB30366.1"/>
    </source>
</evidence>
<dbReference type="Proteomes" id="UP000015523">
    <property type="component" value="Unassembled WGS sequence"/>
</dbReference>
<accession>T0IX68</accession>
<proteinExistence type="predicted"/>
<dbReference type="InterPro" id="IPR035439">
    <property type="entry name" value="UPF0145_dom_sf"/>
</dbReference>
<keyword evidence="1" id="KW-0732">Signal</keyword>
<keyword evidence="3" id="KW-1185">Reference proteome</keyword>
<dbReference type="eggNOG" id="ENOG5032V5Y">
    <property type="taxonomic scope" value="Bacteria"/>
</dbReference>
<organism evidence="2 3">
    <name type="scientific">Sphingobium ummariense RL-3</name>
    <dbReference type="NCBI Taxonomy" id="1346791"/>
    <lineage>
        <taxon>Bacteria</taxon>
        <taxon>Pseudomonadati</taxon>
        <taxon>Pseudomonadota</taxon>
        <taxon>Alphaproteobacteria</taxon>
        <taxon>Sphingomonadales</taxon>
        <taxon>Sphingomonadaceae</taxon>
        <taxon>Sphingobium</taxon>
    </lineage>
</organism>
<dbReference type="EMBL" id="AUWY01000121">
    <property type="protein sequence ID" value="EQB30366.1"/>
    <property type="molecule type" value="Genomic_DNA"/>
</dbReference>
<reference evidence="2 3" key="1">
    <citation type="journal article" date="2013" name="Genome Announc.">
        <title>Draft Genome Sequence of Sphingobium ummariense Strain RL-3, a Hexachlorocyclohexane-Degrading Bacterium.</title>
        <authorList>
            <person name="Kohli P."/>
            <person name="Dua A."/>
            <person name="Sangwan N."/>
            <person name="Oldach P."/>
            <person name="Khurana J.P."/>
            <person name="Lal R."/>
        </authorList>
    </citation>
    <scope>NUCLEOTIDE SEQUENCE [LARGE SCALE GENOMIC DNA]</scope>
    <source>
        <strain evidence="2 3">RL-3</strain>
    </source>
</reference>
<name>T0IX68_9SPHN</name>
<dbReference type="STRING" id="1346791.M529_20095"/>
<evidence type="ECO:0000256" key="1">
    <source>
        <dbReference type="SAM" id="SignalP"/>
    </source>
</evidence>
<dbReference type="SUPFAM" id="SSF117782">
    <property type="entry name" value="YbjQ-like"/>
    <property type="match status" value="1"/>
</dbReference>
<sequence>MRSIFFAVLVAAPGPVMAQAAPSAPLVNEDVGVPVFPYDITDRPYKVLGEVKAGVRKATVFSKSPSQEKIYKELWERARKLGADAVVKAQYGDAHVTAFSWGKANATGVAVKFLSADAVPAPVAAAGN</sequence>
<dbReference type="OrthoDB" id="7510224at2"/>
<evidence type="ECO:0000313" key="3">
    <source>
        <dbReference type="Proteomes" id="UP000015523"/>
    </source>
</evidence>